<evidence type="ECO:0000256" key="1">
    <source>
        <dbReference type="SAM" id="MobiDB-lite"/>
    </source>
</evidence>
<feature type="region of interest" description="Disordered" evidence="1">
    <location>
        <begin position="38"/>
        <end position="71"/>
    </location>
</feature>
<dbReference type="AlphaFoldDB" id="A0AAE0PLU9"/>
<comment type="caution">
    <text evidence="2">The sequence shown here is derived from an EMBL/GenBank/DDBJ whole genome shotgun (WGS) entry which is preliminary data.</text>
</comment>
<reference evidence="2" key="1">
    <citation type="journal article" date="2023" name="Mol. Phylogenet. Evol.">
        <title>Genome-scale phylogeny and comparative genomics of the fungal order Sordariales.</title>
        <authorList>
            <person name="Hensen N."/>
            <person name="Bonometti L."/>
            <person name="Westerberg I."/>
            <person name="Brannstrom I.O."/>
            <person name="Guillou S."/>
            <person name="Cros-Aarteil S."/>
            <person name="Calhoun S."/>
            <person name="Haridas S."/>
            <person name="Kuo A."/>
            <person name="Mondo S."/>
            <person name="Pangilinan J."/>
            <person name="Riley R."/>
            <person name="LaButti K."/>
            <person name="Andreopoulos B."/>
            <person name="Lipzen A."/>
            <person name="Chen C."/>
            <person name="Yan M."/>
            <person name="Daum C."/>
            <person name="Ng V."/>
            <person name="Clum A."/>
            <person name="Steindorff A."/>
            <person name="Ohm R.A."/>
            <person name="Martin F."/>
            <person name="Silar P."/>
            <person name="Natvig D.O."/>
            <person name="Lalanne C."/>
            <person name="Gautier V."/>
            <person name="Ament-Velasquez S.L."/>
            <person name="Kruys A."/>
            <person name="Hutchinson M.I."/>
            <person name="Powell A.J."/>
            <person name="Barry K."/>
            <person name="Miller A.N."/>
            <person name="Grigoriev I.V."/>
            <person name="Debuchy R."/>
            <person name="Gladieux P."/>
            <person name="Hiltunen Thoren M."/>
            <person name="Johannesson H."/>
        </authorList>
    </citation>
    <scope>NUCLEOTIDE SEQUENCE</scope>
    <source>
        <strain evidence="2">FGSC 1904</strain>
    </source>
</reference>
<feature type="region of interest" description="Disordered" evidence="1">
    <location>
        <begin position="1"/>
        <end position="24"/>
    </location>
</feature>
<gene>
    <name evidence="2" type="ORF">B0T20DRAFT_451129</name>
</gene>
<dbReference type="Proteomes" id="UP001281003">
    <property type="component" value="Unassembled WGS sequence"/>
</dbReference>
<proteinExistence type="predicted"/>
<evidence type="ECO:0000313" key="3">
    <source>
        <dbReference type="Proteomes" id="UP001281003"/>
    </source>
</evidence>
<organism evidence="2 3">
    <name type="scientific">Sordaria brevicollis</name>
    <dbReference type="NCBI Taxonomy" id="83679"/>
    <lineage>
        <taxon>Eukaryota</taxon>
        <taxon>Fungi</taxon>
        <taxon>Dikarya</taxon>
        <taxon>Ascomycota</taxon>
        <taxon>Pezizomycotina</taxon>
        <taxon>Sordariomycetes</taxon>
        <taxon>Sordariomycetidae</taxon>
        <taxon>Sordariales</taxon>
        <taxon>Sordariaceae</taxon>
        <taxon>Sordaria</taxon>
    </lineage>
</organism>
<evidence type="ECO:0000313" key="2">
    <source>
        <dbReference type="EMBL" id="KAK3402282.1"/>
    </source>
</evidence>
<accession>A0AAE0PLU9</accession>
<name>A0AAE0PLU9_SORBR</name>
<keyword evidence="3" id="KW-1185">Reference proteome</keyword>
<feature type="compositionally biased region" description="Polar residues" evidence="1">
    <location>
        <begin position="51"/>
        <end position="60"/>
    </location>
</feature>
<feature type="region of interest" description="Disordered" evidence="1">
    <location>
        <begin position="241"/>
        <end position="265"/>
    </location>
</feature>
<reference evidence="2" key="2">
    <citation type="submission" date="2023-07" db="EMBL/GenBank/DDBJ databases">
        <authorList>
            <consortium name="Lawrence Berkeley National Laboratory"/>
            <person name="Haridas S."/>
            <person name="Hensen N."/>
            <person name="Bonometti L."/>
            <person name="Westerberg I."/>
            <person name="Brannstrom I.O."/>
            <person name="Guillou S."/>
            <person name="Cros-Aarteil S."/>
            <person name="Calhoun S."/>
            <person name="Kuo A."/>
            <person name="Mondo S."/>
            <person name="Pangilinan J."/>
            <person name="Riley R."/>
            <person name="LaButti K."/>
            <person name="Andreopoulos B."/>
            <person name="Lipzen A."/>
            <person name="Chen C."/>
            <person name="Yanf M."/>
            <person name="Daum C."/>
            <person name="Ng V."/>
            <person name="Clum A."/>
            <person name="Steindorff A."/>
            <person name="Ohm R."/>
            <person name="Martin F."/>
            <person name="Silar P."/>
            <person name="Natvig D."/>
            <person name="Lalanne C."/>
            <person name="Gautier V."/>
            <person name="Ament-velasquez S.L."/>
            <person name="Kruys A."/>
            <person name="Hutchinson M.I."/>
            <person name="Powell A.J."/>
            <person name="Barry K."/>
            <person name="Miller A.N."/>
            <person name="Grigoriev I.V."/>
            <person name="Debuchy R."/>
            <person name="Gladieux P."/>
            <person name="Thoren M.H."/>
            <person name="Johannesson H."/>
        </authorList>
    </citation>
    <scope>NUCLEOTIDE SEQUENCE</scope>
    <source>
        <strain evidence="2">FGSC 1904</strain>
    </source>
</reference>
<protein>
    <submittedName>
        <fullName evidence="2">Uncharacterized protein</fullName>
    </submittedName>
</protein>
<dbReference type="EMBL" id="JAUTDP010000002">
    <property type="protein sequence ID" value="KAK3402282.1"/>
    <property type="molecule type" value="Genomic_DNA"/>
</dbReference>
<sequence>MDMMDPPSTATIDDPLDVPSLSDPTAIFNNDVPVQFGNLDKPNTLPPEPCHQTTKSSLKRPSTYEDCPDTKRQELTFPPLETSEHNAYGENAPVAYSSWEEGETEEHRYADTLPYDFDGWHSAPYTKAELLELSANNPYAGREDCEETDGSFFSRAMIFDTLTGGNPEAYSGEQAIFIPRHVSSHEAAPAIDGGISSNNKTSDDDHYSITSSDKEVMNELVDSSPDNLAQIPPSSVIREVQGSSTPEIFDPRLQRSPPGSTPKTCSALEGQIHPGDPENLVDENIDWEEVFQHQPIAPANPNTSQSEGTSNNTNQALENAIEWMQSRSISPVRYQPFTRPAYPCPLLNKSPAEGLSNAIVMRTCFRLGSVFKEAAQSLRVEPEVTFELFARVASSSRKNGSRVQQFEFIDLFEDHPPHLTGVLTRWKNDSLVEKEAAGFLDEPNNKMCRCMCRPKKTKEAERGWDLQVLRIRVTDWSEIESVKGVICYE</sequence>